<name>A0A5E4PGB9_9COXI</name>
<dbReference type="AlphaFoldDB" id="A0A5E4PGB9"/>
<organism evidence="1 2">
    <name type="scientific">Aquicella siphonis</name>
    <dbReference type="NCBI Taxonomy" id="254247"/>
    <lineage>
        <taxon>Bacteria</taxon>
        <taxon>Pseudomonadati</taxon>
        <taxon>Pseudomonadota</taxon>
        <taxon>Gammaproteobacteria</taxon>
        <taxon>Legionellales</taxon>
        <taxon>Coxiellaceae</taxon>
        <taxon>Aquicella</taxon>
    </lineage>
</organism>
<proteinExistence type="predicted"/>
<reference evidence="1 2" key="1">
    <citation type="submission" date="2019-08" db="EMBL/GenBank/DDBJ databases">
        <authorList>
            <person name="Guy L."/>
        </authorList>
    </citation>
    <scope>NUCLEOTIDE SEQUENCE [LARGE SCALE GENOMIC DNA]</scope>
    <source>
        <strain evidence="1 2">SGT-108</strain>
    </source>
</reference>
<gene>
    <name evidence="1" type="ORF">AQUSIP_13000</name>
</gene>
<dbReference type="KEGG" id="asip:AQUSIP_13000"/>
<evidence type="ECO:0000313" key="2">
    <source>
        <dbReference type="Proteomes" id="UP000324194"/>
    </source>
</evidence>
<accession>A0A5E4PGB9</accession>
<dbReference type="EMBL" id="LR699119">
    <property type="protein sequence ID" value="VVC75999.1"/>
    <property type="molecule type" value="Genomic_DNA"/>
</dbReference>
<sequence>MANVYDVETALAALIQTAVYPNGTAAPSVANCDVRIYPGEPLPGTLDPDLLARKAHVTVFPGTSRYTTRFETDWQSALLNIQTLFVSTDFATLTVTITGTVTVPQTVMVIVDGTGYAYAVVAGDTLNSIAATLANAIPGATANANVLTVATAKSLDAQISIQGTTGRELARELRTMRISIWAPTPAVRATLGNAINVYLASVYRFILPDNYYAHLMFTGSHEYDILEKVLCYKREVFFDCEYAVTQTLTTATVADNIVNVVRVFEI</sequence>
<dbReference type="OrthoDB" id="259608at2"/>
<keyword evidence="2" id="KW-1185">Reference proteome</keyword>
<evidence type="ECO:0000313" key="1">
    <source>
        <dbReference type="EMBL" id="VVC75999.1"/>
    </source>
</evidence>
<dbReference type="RefSeq" id="WP_148339255.1">
    <property type="nucleotide sequence ID" value="NZ_LR699119.1"/>
</dbReference>
<protein>
    <submittedName>
        <fullName evidence="1">Uncharacterized protein</fullName>
    </submittedName>
</protein>
<dbReference type="Proteomes" id="UP000324194">
    <property type="component" value="Chromosome 1"/>
</dbReference>